<dbReference type="FunFam" id="3.90.950.10:FF:000005">
    <property type="entry name" value="7-methyl-GTP pyrophosphatase"/>
    <property type="match status" value="1"/>
</dbReference>
<feature type="site" description="Important for substrate specificity" evidence="6">
    <location>
        <position position="148"/>
    </location>
</feature>
<dbReference type="RefSeq" id="WP_078767530.1">
    <property type="nucleotide sequence ID" value="NZ_FUWW01000001.1"/>
</dbReference>
<evidence type="ECO:0000256" key="4">
    <source>
        <dbReference type="ARBA" id="ARBA00022801"/>
    </source>
</evidence>
<comment type="catalytic activity">
    <reaction evidence="6">
        <text>UTP + H2O = UMP + diphosphate + H(+)</text>
        <dbReference type="Rhea" id="RHEA:29395"/>
        <dbReference type="ChEBI" id="CHEBI:15377"/>
        <dbReference type="ChEBI" id="CHEBI:15378"/>
        <dbReference type="ChEBI" id="CHEBI:33019"/>
        <dbReference type="ChEBI" id="CHEBI:46398"/>
        <dbReference type="ChEBI" id="CHEBI:57865"/>
        <dbReference type="EC" id="3.6.1.9"/>
    </reaction>
</comment>
<evidence type="ECO:0000256" key="2">
    <source>
        <dbReference type="ARBA" id="ARBA00004496"/>
    </source>
</evidence>
<keyword evidence="8" id="KW-1185">Reference proteome</keyword>
<evidence type="ECO:0000256" key="3">
    <source>
        <dbReference type="ARBA" id="ARBA00022490"/>
    </source>
</evidence>
<evidence type="ECO:0000313" key="7">
    <source>
        <dbReference type="EMBL" id="SJZ32632.1"/>
    </source>
</evidence>
<organism evidence="7 8">
    <name type="scientific">Eubacterium coprostanoligenes</name>
    <dbReference type="NCBI Taxonomy" id="290054"/>
    <lineage>
        <taxon>Bacteria</taxon>
        <taxon>Bacillati</taxon>
        <taxon>Bacillota</taxon>
        <taxon>Clostridia</taxon>
        <taxon>Eubacteriales</taxon>
        <taxon>Eubacteriaceae</taxon>
        <taxon>Eubacterium</taxon>
    </lineage>
</organism>
<sequence length="181" mass="19837">MIILASQSPRRQELLKLITNDFEIKVSNVDETLPSGISPKDAVLYLSKIKAEPFKNDSDIIIGADTVVALDGKILGKPKNDENAREMLKFLSGKAHSVFTGVTLIKGDITRSFSVETKVKFFDLTDEEIDEYIKTGEPADKAGAYGIQGYGSLLVEKIDGDYFNVVGLPVSKLARELLAIK</sequence>
<feature type="site" description="Important for substrate specificity" evidence="6">
    <location>
        <position position="10"/>
    </location>
</feature>
<comment type="catalytic activity">
    <reaction evidence="6">
        <text>dTTP + H2O = dTMP + diphosphate + H(+)</text>
        <dbReference type="Rhea" id="RHEA:28534"/>
        <dbReference type="ChEBI" id="CHEBI:15377"/>
        <dbReference type="ChEBI" id="CHEBI:15378"/>
        <dbReference type="ChEBI" id="CHEBI:33019"/>
        <dbReference type="ChEBI" id="CHEBI:37568"/>
        <dbReference type="ChEBI" id="CHEBI:63528"/>
        <dbReference type="EC" id="3.6.1.9"/>
    </reaction>
</comment>
<dbReference type="InterPro" id="IPR029001">
    <property type="entry name" value="ITPase-like_fam"/>
</dbReference>
<dbReference type="Gene3D" id="3.90.950.10">
    <property type="match status" value="1"/>
</dbReference>
<gene>
    <name evidence="7" type="ORF">SAMN02745114_00005</name>
</gene>
<dbReference type="SUPFAM" id="SSF52972">
    <property type="entry name" value="ITPase-like"/>
    <property type="match status" value="1"/>
</dbReference>
<accession>A0A1T4JQZ0</accession>
<reference evidence="7 8" key="1">
    <citation type="submission" date="2017-02" db="EMBL/GenBank/DDBJ databases">
        <authorList>
            <person name="Peterson S.W."/>
        </authorList>
    </citation>
    <scope>NUCLEOTIDE SEQUENCE [LARGE SCALE GENOMIC DNA]</scope>
    <source>
        <strain evidence="7 8">ATCC 51222</strain>
    </source>
</reference>
<evidence type="ECO:0000256" key="1">
    <source>
        <dbReference type="ARBA" id="ARBA00001968"/>
    </source>
</evidence>
<dbReference type="AlphaFoldDB" id="A0A1T4JQZ0"/>
<dbReference type="EC" id="3.6.1.9" evidence="6"/>
<dbReference type="NCBIfam" id="TIGR00172">
    <property type="entry name" value="maf"/>
    <property type="match status" value="1"/>
</dbReference>
<name>A0A1T4JQZ0_9FIRM</name>
<dbReference type="PANTHER" id="PTHR43213:SF5">
    <property type="entry name" value="BIFUNCTIONAL DTTP_UTP PYROPHOSPHATASE_METHYLTRANSFERASE PROTEIN-RELATED"/>
    <property type="match status" value="1"/>
</dbReference>
<comment type="cofactor">
    <cofactor evidence="1 6">
        <name>a divalent metal cation</name>
        <dbReference type="ChEBI" id="CHEBI:60240"/>
    </cofactor>
</comment>
<comment type="function">
    <text evidence="6">Nucleoside triphosphate pyrophosphatase that hydrolyzes dTTP and UTP. May have a dual role in cell division arrest and in preventing the incorporation of modified nucleotides into cellular nucleic acids.</text>
</comment>
<evidence type="ECO:0000256" key="6">
    <source>
        <dbReference type="HAMAP-Rule" id="MF_00528"/>
    </source>
</evidence>
<comment type="caution">
    <text evidence="6">Lacks conserved residue(s) required for the propagation of feature annotation.</text>
</comment>
<dbReference type="GO" id="GO:0036218">
    <property type="term" value="F:dTTP diphosphatase activity"/>
    <property type="evidence" value="ECO:0007669"/>
    <property type="project" value="RHEA"/>
</dbReference>
<evidence type="ECO:0000256" key="5">
    <source>
        <dbReference type="ARBA" id="ARBA00023080"/>
    </source>
</evidence>
<dbReference type="OrthoDB" id="9807767at2"/>
<dbReference type="PIRSF" id="PIRSF006305">
    <property type="entry name" value="Maf"/>
    <property type="match status" value="1"/>
</dbReference>
<keyword evidence="5 6" id="KW-0546">Nucleotide metabolism</keyword>
<dbReference type="STRING" id="290054.SAMN02745114_00005"/>
<comment type="subcellular location">
    <subcellularLocation>
        <location evidence="2 6">Cytoplasm</location>
    </subcellularLocation>
</comment>
<dbReference type="InterPro" id="IPR003697">
    <property type="entry name" value="Maf-like"/>
</dbReference>
<protein>
    <recommendedName>
        <fullName evidence="6">dTTP/UTP pyrophosphatase</fullName>
        <shortName evidence="6">dTTPase/UTPase</shortName>
        <ecNumber evidence="6">3.6.1.9</ecNumber>
    </recommendedName>
    <alternativeName>
        <fullName evidence="6">Nucleoside triphosphate pyrophosphatase</fullName>
    </alternativeName>
    <alternativeName>
        <fullName evidence="6">Nucleotide pyrophosphatase</fullName>
        <shortName evidence="6">Nucleotide PPase</shortName>
    </alternativeName>
</protein>
<dbReference type="Proteomes" id="UP000190657">
    <property type="component" value="Unassembled WGS sequence"/>
</dbReference>
<feature type="active site" description="Proton acceptor" evidence="6">
    <location>
        <position position="65"/>
    </location>
</feature>
<dbReference type="CDD" id="cd00555">
    <property type="entry name" value="Maf"/>
    <property type="match status" value="1"/>
</dbReference>
<dbReference type="GO" id="GO:0036221">
    <property type="term" value="F:UTP diphosphatase activity"/>
    <property type="evidence" value="ECO:0007669"/>
    <property type="project" value="RHEA"/>
</dbReference>
<evidence type="ECO:0000313" key="8">
    <source>
        <dbReference type="Proteomes" id="UP000190657"/>
    </source>
</evidence>
<comment type="similarity">
    <text evidence="6">Belongs to the Maf family. YhdE subfamily.</text>
</comment>
<dbReference type="GO" id="GO:0009117">
    <property type="term" value="P:nucleotide metabolic process"/>
    <property type="evidence" value="ECO:0007669"/>
    <property type="project" value="UniProtKB-KW"/>
</dbReference>
<feature type="site" description="Important for substrate specificity" evidence="6">
    <location>
        <position position="66"/>
    </location>
</feature>
<dbReference type="HAMAP" id="MF_00528">
    <property type="entry name" value="Maf"/>
    <property type="match status" value="1"/>
</dbReference>
<dbReference type="Pfam" id="PF02545">
    <property type="entry name" value="Maf"/>
    <property type="match status" value="1"/>
</dbReference>
<dbReference type="GO" id="GO:0005737">
    <property type="term" value="C:cytoplasm"/>
    <property type="evidence" value="ECO:0007669"/>
    <property type="project" value="UniProtKB-SubCell"/>
</dbReference>
<dbReference type="EMBL" id="FUWW01000001">
    <property type="protein sequence ID" value="SJZ32632.1"/>
    <property type="molecule type" value="Genomic_DNA"/>
</dbReference>
<keyword evidence="3 6" id="KW-0963">Cytoplasm</keyword>
<proteinExistence type="inferred from homology"/>
<dbReference type="PANTHER" id="PTHR43213">
    <property type="entry name" value="BIFUNCTIONAL DTTP/UTP PYROPHOSPHATASE/METHYLTRANSFERASE PROTEIN-RELATED"/>
    <property type="match status" value="1"/>
</dbReference>
<keyword evidence="4 6" id="KW-0378">Hydrolase</keyword>